<feature type="region of interest" description="Disordered" evidence="1">
    <location>
        <begin position="45"/>
        <end position="73"/>
    </location>
</feature>
<accession>A0ABR3Q5D2</accession>
<feature type="compositionally biased region" description="Basic and acidic residues" evidence="1">
    <location>
        <begin position="474"/>
        <end position="485"/>
    </location>
</feature>
<organism evidence="2 3">
    <name type="scientific">Vanrija albida</name>
    <dbReference type="NCBI Taxonomy" id="181172"/>
    <lineage>
        <taxon>Eukaryota</taxon>
        <taxon>Fungi</taxon>
        <taxon>Dikarya</taxon>
        <taxon>Basidiomycota</taxon>
        <taxon>Agaricomycotina</taxon>
        <taxon>Tremellomycetes</taxon>
        <taxon>Trichosporonales</taxon>
        <taxon>Trichosporonaceae</taxon>
        <taxon>Vanrija</taxon>
    </lineage>
</organism>
<dbReference type="PANTHER" id="PTHR42782">
    <property type="entry name" value="SI:CH73-314G15.3"/>
    <property type="match status" value="1"/>
</dbReference>
<feature type="region of interest" description="Disordered" evidence="1">
    <location>
        <begin position="474"/>
        <end position="506"/>
    </location>
</feature>
<feature type="compositionally biased region" description="Polar residues" evidence="1">
    <location>
        <begin position="45"/>
        <end position="57"/>
    </location>
</feature>
<dbReference type="SUPFAM" id="SSF47240">
    <property type="entry name" value="Ferritin-like"/>
    <property type="match status" value="1"/>
</dbReference>
<dbReference type="GeneID" id="95984988"/>
<keyword evidence="3" id="KW-1185">Reference proteome</keyword>
<dbReference type="InterPro" id="IPR007402">
    <property type="entry name" value="DUF455"/>
</dbReference>
<dbReference type="Proteomes" id="UP001565368">
    <property type="component" value="Unassembled WGS sequence"/>
</dbReference>
<evidence type="ECO:0000256" key="1">
    <source>
        <dbReference type="SAM" id="MobiDB-lite"/>
    </source>
</evidence>
<dbReference type="RefSeq" id="XP_069209890.1">
    <property type="nucleotide sequence ID" value="XM_069352472.1"/>
</dbReference>
<protein>
    <recommendedName>
        <fullName evidence="4">Rieske domain-containing protein</fullName>
    </recommendedName>
</protein>
<sequence>MTGKHIEVCSLQDTLSHTRYFLNLRTKSTPAIYRRLLLFRINKPSASPQVPQESSNGSSHHEQAESSSSPSPISDASLTEFYCMEETCPHLGAPLSHAELEIDDIENTRTIDLRGGTSATGLSTCTYNVRVEGTGSDATVWVETPSIEGDHAWEVVEFRGVSEEFADPPPLSLQSLELHDGQPTSAPSQTQAELPGELPKTLLEFAHLILATSDPILKCALTREAVTRMRAGKLRSIRPSLAEVKRVRGDVGLLDEPPREQVAVPPGRTGKRGKGGSEKSRILMLHALANIEQYAIDLAWDIIARFAEFEVEGERLPVDFFLDWAKVAEDEAKHYSLLSKRLVEMGSYFGAHTVHAGLWESASDTADSLLSRIAIIHLVAEARGVDMNPLTMAKLRAADDAESTRILEIIHADEITHVTTGHRWFSWICNKRGLDPVQQFRLEVSNNFHGDLKGPFNVEDRAKAGLTPDFYTDLRGHHQRREDRQAAYAHGGGKSGGDEHLHPRLT</sequence>
<evidence type="ECO:0000313" key="2">
    <source>
        <dbReference type="EMBL" id="KAL1409946.1"/>
    </source>
</evidence>
<dbReference type="Pfam" id="PF04305">
    <property type="entry name" value="DUF455"/>
    <property type="match status" value="1"/>
</dbReference>
<reference evidence="2 3" key="1">
    <citation type="submission" date="2023-08" db="EMBL/GenBank/DDBJ databases">
        <title>Annotated Genome Sequence of Vanrija albida AlHP1.</title>
        <authorList>
            <person name="Herzog R."/>
        </authorList>
    </citation>
    <scope>NUCLEOTIDE SEQUENCE [LARGE SCALE GENOMIC DNA]</scope>
    <source>
        <strain evidence="2 3">AlHP1</strain>
    </source>
</reference>
<feature type="region of interest" description="Disordered" evidence="1">
    <location>
        <begin position="257"/>
        <end position="276"/>
    </location>
</feature>
<evidence type="ECO:0000313" key="3">
    <source>
        <dbReference type="Proteomes" id="UP001565368"/>
    </source>
</evidence>
<dbReference type="EMBL" id="JBBXJM010000003">
    <property type="protein sequence ID" value="KAL1409946.1"/>
    <property type="molecule type" value="Genomic_DNA"/>
</dbReference>
<dbReference type="InterPro" id="IPR009078">
    <property type="entry name" value="Ferritin-like_SF"/>
</dbReference>
<dbReference type="CDD" id="cd00657">
    <property type="entry name" value="Ferritin_like"/>
    <property type="match status" value="1"/>
</dbReference>
<comment type="caution">
    <text evidence="2">The sequence shown here is derived from an EMBL/GenBank/DDBJ whole genome shotgun (WGS) entry which is preliminary data.</text>
</comment>
<gene>
    <name evidence="2" type="ORF">Q8F55_003945</name>
</gene>
<dbReference type="PANTHER" id="PTHR42782:SF2">
    <property type="entry name" value="3-OXOACYL-[ACYL-CARRIER-PROTEIN] SYNTHASE-LIKE PROTEIN"/>
    <property type="match status" value="1"/>
</dbReference>
<name>A0ABR3Q5D2_9TREE</name>
<feature type="compositionally biased region" description="Polar residues" evidence="1">
    <location>
        <begin position="182"/>
        <end position="192"/>
    </location>
</feature>
<proteinExistence type="predicted"/>
<feature type="compositionally biased region" description="Basic and acidic residues" evidence="1">
    <location>
        <begin position="496"/>
        <end position="506"/>
    </location>
</feature>
<evidence type="ECO:0008006" key="4">
    <source>
        <dbReference type="Google" id="ProtNLM"/>
    </source>
</evidence>
<feature type="region of interest" description="Disordered" evidence="1">
    <location>
        <begin position="169"/>
        <end position="192"/>
    </location>
</feature>